<protein>
    <submittedName>
        <fullName evidence="6">MAPEG family protein</fullName>
    </submittedName>
</protein>
<evidence type="ECO:0000256" key="1">
    <source>
        <dbReference type="ARBA" id="ARBA00004370"/>
    </source>
</evidence>
<evidence type="ECO:0000256" key="5">
    <source>
        <dbReference type="SAM" id="Phobius"/>
    </source>
</evidence>
<dbReference type="EMBL" id="JAINZW010000002">
    <property type="protein sequence ID" value="MBZ4039245.1"/>
    <property type="molecule type" value="Genomic_DNA"/>
</dbReference>
<sequence length="140" mass="16010">MSDTSIFLPVLAMAVLTFAVWWRMYFMRIGQMKRERIHPQRVATSVESASLLTDSRAADNFRNLFELPVLFYVAILVAAHSDLVTPTTHVLAWLFVALRVAHSAIHCTYNRVWHRFISYALGGLVLWMLWGYLALGLLKG</sequence>
<feature type="transmembrane region" description="Helical" evidence="5">
    <location>
        <begin position="90"/>
        <end position="109"/>
    </location>
</feature>
<comment type="caution">
    <text evidence="6">The sequence shown here is derived from an EMBL/GenBank/DDBJ whole genome shotgun (WGS) entry which is preliminary data.</text>
</comment>
<keyword evidence="7" id="KW-1185">Reference proteome</keyword>
<organism evidence="6 7">
    <name type="scientific">Novilysobacter selenitireducens</name>
    <dbReference type="NCBI Taxonomy" id="2872639"/>
    <lineage>
        <taxon>Bacteria</taxon>
        <taxon>Pseudomonadati</taxon>
        <taxon>Pseudomonadota</taxon>
        <taxon>Gammaproteobacteria</taxon>
        <taxon>Lysobacterales</taxon>
        <taxon>Lysobacteraceae</taxon>
        <taxon>Novilysobacter</taxon>
    </lineage>
</organism>
<dbReference type="Gene3D" id="1.20.120.550">
    <property type="entry name" value="Membrane associated eicosanoid/glutathione metabolism-like domain"/>
    <property type="match status" value="1"/>
</dbReference>
<proteinExistence type="predicted"/>
<feature type="transmembrane region" description="Helical" evidence="5">
    <location>
        <begin position="64"/>
        <end position="84"/>
    </location>
</feature>
<evidence type="ECO:0000256" key="3">
    <source>
        <dbReference type="ARBA" id="ARBA00022989"/>
    </source>
</evidence>
<gene>
    <name evidence="6" type="ORF">K6753_06835</name>
</gene>
<dbReference type="InterPro" id="IPR001129">
    <property type="entry name" value="Membr-assoc_MAPEG"/>
</dbReference>
<evidence type="ECO:0000313" key="6">
    <source>
        <dbReference type="EMBL" id="MBZ4039245.1"/>
    </source>
</evidence>
<dbReference type="Pfam" id="PF01124">
    <property type="entry name" value="MAPEG"/>
    <property type="match status" value="1"/>
</dbReference>
<dbReference type="Proteomes" id="UP001430954">
    <property type="component" value="Unassembled WGS sequence"/>
</dbReference>
<evidence type="ECO:0000256" key="2">
    <source>
        <dbReference type="ARBA" id="ARBA00022692"/>
    </source>
</evidence>
<name>A0ABS7T5T6_9GAMM</name>
<feature type="transmembrane region" description="Helical" evidence="5">
    <location>
        <begin position="116"/>
        <end position="138"/>
    </location>
</feature>
<keyword evidence="2 5" id="KW-0812">Transmembrane</keyword>
<evidence type="ECO:0000256" key="4">
    <source>
        <dbReference type="ARBA" id="ARBA00023136"/>
    </source>
</evidence>
<comment type="subcellular location">
    <subcellularLocation>
        <location evidence="1">Membrane</location>
    </subcellularLocation>
</comment>
<dbReference type="InterPro" id="IPR023352">
    <property type="entry name" value="MAPEG-like_dom_sf"/>
</dbReference>
<dbReference type="RefSeq" id="WP_223675597.1">
    <property type="nucleotide sequence ID" value="NZ_JAINZW010000002.1"/>
</dbReference>
<reference evidence="6 7" key="1">
    <citation type="submission" date="2021-09" db="EMBL/GenBank/DDBJ databases">
        <title>Lysobacter sp. 13A isolated from the river sediment.</title>
        <authorList>
            <person name="Liu H."/>
            <person name="Li S."/>
            <person name="Mao S."/>
        </authorList>
    </citation>
    <scope>NUCLEOTIDE SEQUENCE [LARGE SCALE GENOMIC DNA]</scope>
    <source>
        <strain evidence="6 7">13A</strain>
    </source>
</reference>
<dbReference type="SUPFAM" id="SSF161084">
    <property type="entry name" value="MAPEG domain-like"/>
    <property type="match status" value="1"/>
</dbReference>
<keyword evidence="3 5" id="KW-1133">Transmembrane helix</keyword>
<keyword evidence="4 5" id="KW-0472">Membrane</keyword>
<accession>A0ABS7T5T6</accession>
<evidence type="ECO:0000313" key="7">
    <source>
        <dbReference type="Proteomes" id="UP001430954"/>
    </source>
</evidence>
<feature type="transmembrane region" description="Helical" evidence="5">
    <location>
        <begin position="6"/>
        <end position="26"/>
    </location>
</feature>